<evidence type="ECO:0000313" key="3">
    <source>
        <dbReference type="Proteomes" id="UP001152484"/>
    </source>
</evidence>
<dbReference type="OrthoDB" id="1001981at2759"/>
<proteinExistence type="predicted"/>
<dbReference type="Proteomes" id="UP001152484">
    <property type="component" value="Unassembled WGS sequence"/>
</dbReference>
<keyword evidence="3" id="KW-1185">Reference proteome</keyword>
<evidence type="ECO:0000313" key="2">
    <source>
        <dbReference type="EMBL" id="CAH9100631.1"/>
    </source>
</evidence>
<organism evidence="2 3">
    <name type="scientific">Cuscuta europaea</name>
    <name type="common">European dodder</name>
    <dbReference type="NCBI Taxonomy" id="41803"/>
    <lineage>
        <taxon>Eukaryota</taxon>
        <taxon>Viridiplantae</taxon>
        <taxon>Streptophyta</taxon>
        <taxon>Embryophyta</taxon>
        <taxon>Tracheophyta</taxon>
        <taxon>Spermatophyta</taxon>
        <taxon>Magnoliopsida</taxon>
        <taxon>eudicotyledons</taxon>
        <taxon>Gunneridae</taxon>
        <taxon>Pentapetalae</taxon>
        <taxon>asterids</taxon>
        <taxon>lamiids</taxon>
        <taxon>Solanales</taxon>
        <taxon>Convolvulaceae</taxon>
        <taxon>Cuscuteae</taxon>
        <taxon>Cuscuta</taxon>
        <taxon>Cuscuta subgen. Cuscuta</taxon>
    </lineage>
</organism>
<dbReference type="AlphaFoldDB" id="A0A9P0ZHN7"/>
<feature type="compositionally biased region" description="Acidic residues" evidence="1">
    <location>
        <begin position="8"/>
        <end position="28"/>
    </location>
</feature>
<reference evidence="2" key="1">
    <citation type="submission" date="2022-07" db="EMBL/GenBank/DDBJ databases">
        <authorList>
            <person name="Macas J."/>
            <person name="Novak P."/>
            <person name="Neumann P."/>
        </authorList>
    </citation>
    <scope>NUCLEOTIDE SEQUENCE</scope>
</reference>
<protein>
    <submittedName>
        <fullName evidence="2">Uncharacterized protein</fullName>
    </submittedName>
</protein>
<accession>A0A9P0ZHN7</accession>
<comment type="caution">
    <text evidence="2">The sequence shown here is derived from an EMBL/GenBank/DDBJ whole genome shotgun (WGS) entry which is preliminary data.</text>
</comment>
<name>A0A9P0ZHN7_CUSEU</name>
<feature type="region of interest" description="Disordered" evidence="1">
    <location>
        <begin position="1"/>
        <end position="30"/>
    </location>
</feature>
<dbReference type="EMBL" id="CAMAPE010000038">
    <property type="protein sequence ID" value="CAH9100631.1"/>
    <property type="molecule type" value="Genomic_DNA"/>
</dbReference>
<evidence type="ECO:0000256" key="1">
    <source>
        <dbReference type="SAM" id="MobiDB-lite"/>
    </source>
</evidence>
<gene>
    <name evidence="2" type="ORF">CEURO_LOCUS15014</name>
</gene>
<sequence length="150" mass="17441">MPRIMSVEVEEDIEEREEEKDEQTEDDEMLTKEDCVKEIVAVAHKFSDAFIEFSKLPSTISKKFPNSDILKKIYLTTADYFIHQANGKEKDVEKERLTEMCTFEEDGDFFNEPGVMEALEKLEQAAFLKFSMPSFDLGIEFSMSQPKKRC</sequence>